<feature type="binding site" evidence="6">
    <location>
        <position position="3"/>
    </location>
    <ligand>
        <name>Zn(2+)</name>
        <dbReference type="ChEBI" id="CHEBI:29105"/>
    </ligand>
</feature>
<dbReference type="PROSITE" id="PS51915">
    <property type="entry name" value="ZAD"/>
    <property type="match status" value="1"/>
</dbReference>
<feature type="region of interest" description="Disordered" evidence="7">
    <location>
        <begin position="138"/>
        <end position="161"/>
    </location>
</feature>
<dbReference type="Pfam" id="PF07776">
    <property type="entry name" value="zf-AD"/>
    <property type="match status" value="1"/>
</dbReference>
<dbReference type="SUPFAM" id="SSF57716">
    <property type="entry name" value="Glucocorticoid receptor-like (DNA-binding domain)"/>
    <property type="match status" value="1"/>
</dbReference>
<evidence type="ECO:0000256" key="6">
    <source>
        <dbReference type="PROSITE-ProRule" id="PRU01263"/>
    </source>
</evidence>
<feature type="domain" description="C2H2-type" evidence="8">
    <location>
        <begin position="479"/>
        <end position="503"/>
    </location>
</feature>
<dbReference type="OrthoDB" id="7852576at2759"/>
<name>W8C8A4_CERCA</name>
<dbReference type="PANTHER" id="PTHR24379">
    <property type="entry name" value="KRAB AND ZINC FINGER DOMAIN-CONTAINING"/>
    <property type="match status" value="1"/>
</dbReference>
<feature type="domain" description="C2H2-type" evidence="8">
    <location>
        <begin position="507"/>
        <end position="534"/>
    </location>
</feature>
<reference evidence="10" key="1">
    <citation type="submission" date="2013-07" db="EMBL/GenBank/DDBJ databases">
        <authorList>
            <person name="Geib S."/>
        </authorList>
    </citation>
    <scope>NUCLEOTIDE SEQUENCE</scope>
</reference>
<feature type="region of interest" description="Disordered" evidence="7">
    <location>
        <begin position="545"/>
        <end position="575"/>
    </location>
</feature>
<keyword evidence="1 6" id="KW-0479">Metal-binding</keyword>
<dbReference type="GO" id="GO:0008270">
    <property type="term" value="F:zinc ion binding"/>
    <property type="evidence" value="ECO:0007669"/>
    <property type="project" value="UniProtKB-UniRule"/>
</dbReference>
<feature type="domain" description="C2H2-type" evidence="8">
    <location>
        <begin position="451"/>
        <end position="478"/>
    </location>
</feature>
<dbReference type="SUPFAM" id="SSF57667">
    <property type="entry name" value="beta-beta-alpha zinc fingers"/>
    <property type="match status" value="5"/>
</dbReference>
<evidence type="ECO:0000256" key="7">
    <source>
        <dbReference type="SAM" id="MobiDB-lite"/>
    </source>
</evidence>
<keyword evidence="4 6" id="KW-0862">Zinc</keyword>
<feature type="compositionally biased region" description="Polar residues" evidence="7">
    <location>
        <begin position="545"/>
        <end position="560"/>
    </location>
</feature>
<dbReference type="Gene3D" id="3.30.160.60">
    <property type="entry name" value="Classic Zinc Finger"/>
    <property type="match status" value="4"/>
</dbReference>
<feature type="domain" description="C2H2-type" evidence="8">
    <location>
        <begin position="307"/>
        <end position="335"/>
    </location>
</feature>
<dbReference type="InterPro" id="IPR013087">
    <property type="entry name" value="Znf_C2H2_type"/>
</dbReference>
<proteinExistence type="evidence at transcript level"/>
<dbReference type="GO" id="GO:0005634">
    <property type="term" value="C:nucleus"/>
    <property type="evidence" value="ECO:0007669"/>
    <property type="project" value="InterPro"/>
</dbReference>
<feature type="binding site" evidence="6">
    <location>
        <position position="48"/>
    </location>
    <ligand>
        <name>Zn(2+)</name>
        <dbReference type="ChEBI" id="CHEBI:29105"/>
    </ligand>
</feature>
<evidence type="ECO:0000256" key="3">
    <source>
        <dbReference type="ARBA" id="ARBA00022771"/>
    </source>
</evidence>
<dbReference type="SMART" id="SM00355">
    <property type="entry name" value="ZnF_C2H2"/>
    <property type="match status" value="8"/>
</dbReference>
<feature type="binding site" evidence="6">
    <location>
        <position position="51"/>
    </location>
    <ligand>
        <name>Zn(2+)</name>
        <dbReference type="ChEBI" id="CHEBI:29105"/>
    </ligand>
</feature>
<evidence type="ECO:0000256" key="4">
    <source>
        <dbReference type="ARBA" id="ARBA00022833"/>
    </source>
</evidence>
<evidence type="ECO:0000259" key="9">
    <source>
        <dbReference type="PROSITE" id="PS51915"/>
    </source>
</evidence>
<feature type="binding site" evidence="6">
    <location>
        <position position="6"/>
    </location>
    <ligand>
        <name>Zn(2+)</name>
        <dbReference type="ChEBI" id="CHEBI:29105"/>
    </ligand>
</feature>
<dbReference type="InterPro" id="IPR012934">
    <property type="entry name" value="Znf_AD"/>
</dbReference>
<keyword evidence="2" id="KW-0677">Repeat</keyword>
<evidence type="ECO:0000256" key="1">
    <source>
        <dbReference type="ARBA" id="ARBA00022723"/>
    </source>
</evidence>
<organism evidence="10">
    <name type="scientific">Ceratitis capitata</name>
    <name type="common">Mediterranean fruit fly</name>
    <name type="synonym">Tephritis capitata</name>
    <dbReference type="NCBI Taxonomy" id="7213"/>
    <lineage>
        <taxon>Eukaryota</taxon>
        <taxon>Metazoa</taxon>
        <taxon>Ecdysozoa</taxon>
        <taxon>Arthropoda</taxon>
        <taxon>Hexapoda</taxon>
        <taxon>Insecta</taxon>
        <taxon>Pterygota</taxon>
        <taxon>Neoptera</taxon>
        <taxon>Endopterygota</taxon>
        <taxon>Diptera</taxon>
        <taxon>Brachycera</taxon>
        <taxon>Muscomorpha</taxon>
        <taxon>Tephritoidea</taxon>
        <taxon>Tephritidae</taxon>
        <taxon>Ceratitis</taxon>
        <taxon>Ceratitis</taxon>
    </lineage>
</organism>
<reference evidence="10" key="2">
    <citation type="journal article" date="2014" name="BMC Genomics">
        <title>A genomic perspective to assessing quality of mass-reared SIT flies used in Mediterranean fruit fly (Ceratitis capitata) eradication in California.</title>
        <authorList>
            <person name="Calla B."/>
            <person name="Hall B."/>
            <person name="Hou S."/>
            <person name="Geib S.M."/>
        </authorList>
    </citation>
    <scope>NUCLEOTIDE SEQUENCE</scope>
</reference>
<dbReference type="InterPro" id="IPR036236">
    <property type="entry name" value="Znf_C2H2_sf"/>
</dbReference>
<dbReference type="Gene3D" id="3.40.1800.20">
    <property type="match status" value="1"/>
</dbReference>
<dbReference type="EMBL" id="GAMC01003134">
    <property type="protein sequence ID" value="JAC03422.1"/>
    <property type="molecule type" value="mRNA"/>
</dbReference>
<dbReference type="PROSITE" id="PS50157">
    <property type="entry name" value="ZINC_FINGER_C2H2_2"/>
    <property type="match status" value="5"/>
</dbReference>
<dbReference type="PANTHER" id="PTHR24379:SF121">
    <property type="entry name" value="C2H2-TYPE DOMAIN-CONTAINING PROTEIN"/>
    <property type="match status" value="1"/>
</dbReference>
<dbReference type="SMART" id="SM00868">
    <property type="entry name" value="zf-AD"/>
    <property type="match status" value="1"/>
</dbReference>
<feature type="domain" description="ZAD" evidence="9">
    <location>
        <begin position="1"/>
        <end position="75"/>
    </location>
</feature>
<gene>
    <name evidence="10" type="primary">GRAU</name>
</gene>
<protein>
    <submittedName>
        <fullName evidence="10">Transcription factor grauzone</fullName>
    </submittedName>
</protein>
<keyword evidence="3 5" id="KW-0863">Zinc-finger</keyword>
<dbReference type="Pfam" id="PF12874">
    <property type="entry name" value="zf-met"/>
    <property type="match status" value="1"/>
</dbReference>
<dbReference type="Pfam" id="PF00096">
    <property type="entry name" value="zf-C2H2"/>
    <property type="match status" value="3"/>
</dbReference>
<sequence length="575" mass="67104">MICRLCLVGINNGKKICTDNGERKIADMIAKYFCIEIHSDDAVSNEICFECWKQINDFHKFYLDIEEKQKTLKSHLESTESNLCIEGIETEEFPLAHTISPNDDKGIELGEPQIDLPIVQIENSEDEVEFDAAELDNDNSTDQDAALSPEPKFANKTKRRKKVADVKHLPKRKYRKNSLKAKNVNNDVNDVASEEEITRRRMAKLALIAEMDDYIAKNCELSCCLCKQHVTDFLHLRKHFREKHKCEGYMTCCNSKFIKRSLWADHLKSHRDPNFFKCHICNKKLASRNTYQNHMDSKHPDISDLQFFCKLCPRKFVKQYLLDYHMKSKHTTTRDFICKTCNKGCCIRFSEILYLNSYKNFIIFLIHRFVSAGVLKKHERNIHLNEYESVCEICGKCFKAAHNLLRHVDAIHSEEPRTRAQCHICHKWLKNAYTLKKHIIAHSEEPAEKEYPCDKCSTIKYSRHSLAAHIRYHHSNRSFKCPVCDKEFKLPIALREHEAIHAGIHLYTCSICAKKYRSIRNMRKHMTEHSKKKLHQTYSEASQQQLTECAANQESTSNEMASDYLSRLPLNEPHS</sequence>
<dbReference type="AlphaFoldDB" id="W8C8A4"/>
<evidence type="ECO:0000259" key="8">
    <source>
        <dbReference type="PROSITE" id="PS50157"/>
    </source>
</evidence>
<evidence type="ECO:0000256" key="5">
    <source>
        <dbReference type="PROSITE-ProRule" id="PRU00042"/>
    </source>
</evidence>
<accession>W8C8A4</accession>
<evidence type="ECO:0000256" key="2">
    <source>
        <dbReference type="ARBA" id="ARBA00022737"/>
    </source>
</evidence>
<evidence type="ECO:0000313" key="10">
    <source>
        <dbReference type="EMBL" id="JAC03422.1"/>
    </source>
</evidence>
<dbReference type="PROSITE" id="PS00028">
    <property type="entry name" value="ZINC_FINGER_C2H2_1"/>
    <property type="match status" value="7"/>
</dbReference>
<feature type="domain" description="C2H2-type" evidence="8">
    <location>
        <begin position="389"/>
        <end position="417"/>
    </location>
</feature>